<organism evidence="1 2">
    <name type="scientific">Acidiferrimicrobium australe</name>
    <dbReference type="NCBI Taxonomy" id="2664430"/>
    <lineage>
        <taxon>Bacteria</taxon>
        <taxon>Bacillati</taxon>
        <taxon>Actinomycetota</taxon>
        <taxon>Acidimicrobiia</taxon>
        <taxon>Acidimicrobiales</taxon>
        <taxon>Acidimicrobiaceae</taxon>
        <taxon>Acidiferrimicrobium</taxon>
    </lineage>
</organism>
<accession>A0ABW9QWM9</accession>
<name>A0ABW9QWM9_9ACTN</name>
<evidence type="ECO:0000313" key="1">
    <source>
        <dbReference type="EMBL" id="MST34277.1"/>
    </source>
</evidence>
<comment type="caution">
    <text evidence="1">The sequence shown here is derived from an EMBL/GenBank/DDBJ whole genome shotgun (WGS) entry which is preliminary data.</text>
</comment>
<reference evidence="1 2" key="1">
    <citation type="submission" date="2019-11" db="EMBL/GenBank/DDBJ databases">
        <title>Acidiferrimicrobium australis gen. nov., sp. nov., an acidophilic and obligately heterotrophic, member of the Actinobacteria that catalyses dissimilatory oxido- reduction of iron isolated from metal-rich acidic water in Chile.</title>
        <authorList>
            <person name="Gonzalez D."/>
            <person name="Huber K."/>
            <person name="Hedrich S."/>
            <person name="Rojas-Villalobos C."/>
            <person name="Quatrini R."/>
            <person name="Dinamarca M.A."/>
            <person name="Schwarz A."/>
            <person name="Canales C."/>
            <person name="Nancucheo I."/>
        </authorList>
    </citation>
    <scope>NUCLEOTIDE SEQUENCE [LARGE SCALE GENOMIC DNA]</scope>
    <source>
        <strain evidence="1 2">USS-CCA1</strain>
    </source>
</reference>
<gene>
    <name evidence="1" type="ORF">GHK86_16305</name>
</gene>
<keyword evidence="2" id="KW-1185">Reference proteome</keyword>
<dbReference type="Pfam" id="PF12007">
    <property type="entry name" value="DUF3501"/>
    <property type="match status" value="1"/>
</dbReference>
<evidence type="ECO:0000313" key="2">
    <source>
        <dbReference type="Proteomes" id="UP000437736"/>
    </source>
</evidence>
<sequence length="199" mass="22545">MTGRLTIADIADLRAYEREREALRARIIELKRVRRVPVGPIVTFVFENRDTIRFQVQEMARAERMLTDEAIQAELDTYNPLIPETGQLSATLFVELTSKEQLQEWLPRLVGIERSVELLVGEGERATVVRCRVDDAHAARLTREEVTASVHYVHFDVPPAVVDRWLDEPVVLAVNHPAYAHGVTLSLETKGSLLGDLRP</sequence>
<protein>
    <submittedName>
        <fullName evidence="1">DUF3501 family protein</fullName>
    </submittedName>
</protein>
<dbReference type="InterPro" id="IPR021890">
    <property type="entry name" value="DUF3501"/>
</dbReference>
<dbReference type="EMBL" id="WJHE01000926">
    <property type="protein sequence ID" value="MST34277.1"/>
    <property type="molecule type" value="Genomic_DNA"/>
</dbReference>
<proteinExistence type="predicted"/>
<dbReference type="Proteomes" id="UP000437736">
    <property type="component" value="Unassembled WGS sequence"/>
</dbReference>